<comment type="catalytic activity">
    <reaction evidence="11 15">
        <text>cytidine + H2O + H(+) = uridine + NH4(+)</text>
        <dbReference type="Rhea" id="RHEA:16069"/>
        <dbReference type="ChEBI" id="CHEBI:15377"/>
        <dbReference type="ChEBI" id="CHEBI:15378"/>
        <dbReference type="ChEBI" id="CHEBI:16704"/>
        <dbReference type="ChEBI" id="CHEBI:17562"/>
        <dbReference type="ChEBI" id="CHEBI:28938"/>
        <dbReference type="EC" id="3.5.4.5"/>
    </reaction>
</comment>
<evidence type="ECO:0000256" key="5">
    <source>
        <dbReference type="ARBA" id="ARBA00018266"/>
    </source>
</evidence>
<dbReference type="PROSITE" id="PS00903">
    <property type="entry name" value="CYT_DCMP_DEAMINASES_1"/>
    <property type="match status" value="1"/>
</dbReference>
<dbReference type="InterPro" id="IPR002125">
    <property type="entry name" value="CMP_dCMP_dom"/>
</dbReference>
<dbReference type="OrthoDB" id="9795347at2"/>
<keyword evidence="6 14" id="KW-0479">Metal-binding</keyword>
<dbReference type="NCBIfam" id="TIGR01354">
    <property type="entry name" value="cyt_deam_tetra"/>
    <property type="match status" value="1"/>
</dbReference>
<comment type="function">
    <text evidence="2 15">This enzyme scavenges exogenous and endogenous cytidine and 2'-deoxycytidine for UMP synthesis.</text>
</comment>
<evidence type="ECO:0000256" key="13">
    <source>
        <dbReference type="PIRSR" id="PIRSR606262-2"/>
    </source>
</evidence>
<dbReference type="Gene3D" id="3.40.140.10">
    <property type="entry name" value="Cytidine Deaminase, domain 2"/>
    <property type="match status" value="1"/>
</dbReference>
<feature type="binding site" evidence="14">
    <location>
        <position position="53"/>
    </location>
    <ligand>
        <name>Zn(2+)</name>
        <dbReference type="ChEBI" id="CHEBI:29105"/>
        <note>catalytic</note>
    </ligand>
</feature>
<dbReference type="GO" id="GO:0004126">
    <property type="term" value="F:cytidine deaminase activity"/>
    <property type="evidence" value="ECO:0007669"/>
    <property type="project" value="UniProtKB-UniRule"/>
</dbReference>
<evidence type="ECO:0000256" key="11">
    <source>
        <dbReference type="ARBA" id="ARBA00049558"/>
    </source>
</evidence>
<reference evidence="18" key="1">
    <citation type="submission" date="2011-12" db="EMBL/GenBank/DDBJ databases">
        <title>Complete sequence of Clostridium clariflavum DSM 19732.</title>
        <authorList>
            <consortium name="US DOE Joint Genome Institute"/>
            <person name="Lucas S."/>
            <person name="Han J."/>
            <person name="Lapidus A."/>
            <person name="Cheng J.-F."/>
            <person name="Goodwin L."/>
            <person name="Pitluck S."/>
            <person name="Peters L."/>
            <person name="Teshima H."/>
            <person name="Detter J.C."/>
            <person name="Han C."/>
            <person name="Tapia R."/>
            <person name="Land M."/>
            <person name="Hauser L."/>
            <person name="Kyrpides N."/>
            <person name="Ivanova N."/>
            <person name="Pagani I."/>
            <person name="Kitzmiller T."/>
            <person name="Lynd L."/>
            <person name="Izquierdo J."/>
            <person name="Woyke T."/>
        </authorList>
    </citation>
    <scope>NUCLEOTIDE SEQUENCE [LARGE SCALE GENOMIC DNA]</scope>
    <source>
        <strain evidence="18">DSM 19732 / NBRC 101661 / EBR45</strain>
    </source>
</reference>
<evidence type="ECO:0000256" key="8">
    <source>
        <dbReference type="ARBA" id="ARBA00022833"/>
    </source>
</evidence>
<dbReference type="GO" id="GO:0072527">
    <property type="term" value="P:pyrimidine-containing compound metabolic process"/>
    <property type="evidence" value="ECO:0007669"/>
    <property type="project" value="UniProtKB-ARBA"/>
</dbReference>
<dbReference type="EMBL" id="CP003065">
    <property type="protein sequence ID" value="AEV68578.1"/>
    <property type="molecule type" value="Genomic_DNA"/>
</dbReference>
<dbReference type="InterPro" id="IPR016192">
    <property type="entry name" value="APOBEC/CMP_deaminase_Zn-bd"/>
</dbReference>
<feature type="binding site" evidence="14">
    <location>
        <position position="86"/>
    </location>
    <ligand>
        <name>Zn(2+)</name>
        <dbReference type="ChEBI" id="CHEBI:29105"/>
        <note>catalytic</note>
    </ligand>
</feature>
<dbReference type="FunFam" id="3.40.140.10:FF:000008">
    <property type="entry name" value="Cytidine deaminase"/>
    <property type="match status" value="1"/>
</dbReference>
<name>G8LVI9_ACECE</name>
<evidence type="ECO:0000256" key="14">
    <source>
        <dbReference type="PIRSR" id="PIRSR606262-3"/>
    </source>
</evidence>
<comment type="similarity">
    <text evidence="3 15">Belongs to the cytidine and deoxycytidylate deaminase family.</text>
</comment>
<evidence type="ECO:0000256" key="1">
    <source>
        <dbReference type="ARBA" id="ARBA00001947"/>
    </source>
</evidence>
<evidence type="ECO:0000256" key="2">
    <source>
        <dbReference type="ARBA" id="ARBA00003949"/>
    </source>
</evidence>
<feature type="binding site" evidence="13">
    <location>
        <begin position="42"/>
        <end position="48"/>
    </location>
    <ligand>
        <name>substrate</name>
    </ligand>
</feature>
<evidence type="ECO:0000256" key="3">
    <source>
        <dbReference type="ARBA" id="ARBA00006576"/>
    </source>
</evidence>
<comment type="catalytic activity">
    <reaction evidence="10 15">
        <text>2'-deoxycytidine + H2O + H(+) = 2'-deoxyuridine + NH4(+)</text>
        <dbReference type="Rhea" id="RHEA:13433"/>
        <dbReference type="ChEBI" id="CHEBI:15377"/>
        <dbReference type="ChEBI" id="CHEBI:15378"/>
        <dbReference type="ChEBI" id="CHEBI:15698"/>
        <dbReference type="ChEBI" id="CHEBI:16450"/>
        <dbReference type="ChEBI" id="CHEBI:28938"/>
        <dbReference type="EC" id="3.5.4.5"/>
    </reaction>
</comment>
<dbReference type="Pfam" id="PF00383">
    <property type="entry name" value="dCMP_cyt_deam_1"/>
    <property type="match status" value="1"/>
</dbReference>
<dbReference type="SUPFAM" id="SSF53927">
    <property type="entry name" value="Cytidine deaminase-like"/>
    <property type="match status" value="1"/>
</dbReference>
<comment type="cofactor">
    <cofactor evidence="1 14 15">
        <name>Zn(2+)</name>
        <dbReference type="ChEBI" id="CHEBI:29105"/>
    </cofactor>
</comment>
<evidence type="ECO:0000256" key="7">
    <source>
        <dbReference type="ARBA" id="ARBA00022801"/>
    </source>
</evidence>
<dbReference type="GO" id="GO:0008270">
    <property type="term" value="F:zinc ion binding"/>
    <property type="evidence" value="ECO:0007669"/>
    <property type="project" value="UniProtKB-UniRule"/>
</dbReference>
<keyword evidence="8 14" id="KW-0862">Zinc</keyword>
<proteinExistence type="inferred from homology"/>
<evidence type="ECO:0000256" key="9">
    <source>
        <dbReference type="ARBA" id="ARBA00032005"/>
    </source>
</evidence>
<feature type="domain" description="CMP/dCMP-type deaminase" evidence="16">
    <location>
        <begin position="1"/>
        <end position="128"/>
    </location>
</feature>
<feature type="binding site" evidence="14">
    <location>
        <position position="89"/>
    </location>
    <ligand>
        <name>Zn(2+)</name>
        <dbReference type="ChEBI" id="CHEBI:29105"/>
        <note>catalytic</note>
    </ligand>
</feature>
<dbReference type="STRING" id="720554.Clocl_1976"/>
<dbReference type="HOGENOM" id="CLU_097262_4_1_9"/>
<dbReference type="InterPro" id="IPR016193">
    <property type="entry name" value="Cytidine_deaminase-like"/>
</dbReference>
<dbReference type="InterPro" id="IPR050202">
    <property type="entry name" value="Cyt/Deoxycyt_deaminase"/>
</dbReference>
<dbReference type="GO" id="GO:0055086">
    <property type="term" value="P:nucleobase-containing small molecule metabolic process"/>
    <property type="evidence" value="ECO:0007669"/>
    <property type="project" value="UniProtKB-ARBA"/>
</dbReference>
<evidence type="ECO:0000256" key="15">
    <source>
        <dbReference type="RuleBase" id="RU364006"/>
    </source>
</evidence>
<keyword evidence="18" id="KW-1185">Reference proteome</keyword>
<evidence type="ECO:0000256" key="12">
    <source>
        <dbReference type="PIRSR" id="PIRSR606262-1"/>
    </source>
</evidence>
<keyword evidence="7 15" id="KW-0378">Hydrolase</keyword>
<sequence length="130" mass="14325">MDYEKLISLANEVKKNAYAPYSNFHVGAALITDSGKVYTGTNVENASYGATICAERTAIVKAVSEGERKIKALAISGDSDDYIYPCGICRQIISEFADEDFVVICCNKKGEYKVLSINEILPHPFVFEKN</sequence>
<evidence type="ECO:0000313" key="17">
    <source>
        <dbReference type="EMBL" id="AEV68578.1"/>
    </source>
</evidence>
<evidence type="ECO:0000256" key="10">
    <source>
        <dbReference type="ARBA" id="ARBA00049252"/>
    </source>
</evidence>
<evidence type="ECO:0000259" key="16">
    <source>
        <dbReference type="PROSITE" id="PS51747"/>
    </source>
</evidence>
<dbReference type="AlphaFoldDB" id="G8LVI9"/>
<dbReference type="EC" id="3.5.4.5" evidence="4 15"/>
<dbReference type="GO" id="GO:0005829">
    <property type="term" value="C:cytosol"/>
    <property type="evidence" value="ECO:0007669"/>
    <property type="project" value="TreeGrafter"/>
</dbReference>
<dbReference type="PANTHER" id="PTHR11644">
    <property type="entry name" value="CYTIDINE DEAMINASE"/>
    <property type="match status" value="1"/>
</dbReference>
<protein>
    <recommendedName>
        <fullName evidence="5 15">Cytidine deaminase</fullName>
        <ecNumber evidence="4 15">3.5.4.5</ecNumber>
    </recommendedName>
    <alternativeName>
        <fullName evidence="9 15">Cytidine aminohydrolase</fullName>
    </alternativeName>
</protein>
<dbReference type="PANTHER" id="PTHR11644:SF2">
    <property type="entry name" value="CYTIDINE DEAMINASE"/>
    <property type="match status" value="1"/>
</dbReference>
<evidence type="ECO:0000313" key="18">
    <source>
        <dbReference type="Proteomes" id="UP000005435"/>
    </source>
</evidence>
<evidence type="ECO:0000256" key="6">
    <source>
        <dbReference type="ARBA" id="ARBA00022723"/>
    </source>
</evidence>
<reference evidence="17 18" key="2">
    <citation type="journal article" date="2012" name="Stand. Genomic Sci.">
        <title>Complete Genome Sequence of Clostridium clariflavum DSM 19732.</title>
        <authorList>
            <person name="Izquierdo J.A."/>
            <person name="Goodwin L."/>
            <person name="Davenport K.W."/>
            <person name="Teshima H."/>
            <person name="Bruce D."/>
            <person name="Detter C."/>
            <person name="Tapia R."/>
            <person name="Han S."/>
            <person name="Land M."/>
            <person name="Hauser L."/>
            <person name="Jeffries C.D."/>
            <person name="Han J."/>
            <person name="Pitluck S."/>
            <person name="Nolan M."/>
            <person name="Chen A."/>
            <person name="Huntemann M."/>
            <person name="Mavromatis K."/>
            <person name="Mikhailova N."/>
            <person name="Liolios K."/>
            <person name="Woyke T."/>
            <person name="Lynd L.R."/>
        </authorList>
    </citation>
    <scope>NUCLEOTIDE SEQUENCE [LARGE SCALE GENOMIC DNA]</scope>
    <source>
        <strain evidence="18">DSM 19732 / NBRC 101661 / EBR45</strain>
    </source>
</reference>
<evidence type="ECO:0000256" key="4">
    <source>
        <dbReference type="ARBA" id="ARBA00012783"/>
    </source>
</evidence>
<dbReference type="NCBIfam" id="NF004064">
    <property type="entry name" value="PRK05578.1"/>
    <property type="match status" value="1"/>
</dbReference>
<dbReference type="GO" id="GO:0042802">
    <property type="term" value="F:identical protein binding"/>
    <property type="evidence" value="ECO:0007669"/>
    <property type="project" value="UniProtKB-ARBA"/>
</dbReference>
<dbReference type="RefSeq" id="WP_014255158.1">
    <property type="nucleotide sequence ID" value="NC_016627.1"/>
</dbReference>
<organism evidence="17 18">
    <name type="scientific">Acetivibrio clariflavus (strain DSM 19732 / NBRC 101661 / EBR45)</name>
    <name type="common">Clostridium clariflavum</name>
    <dbReference type="NCBI Taxonomy" id="720554"/>
    <lineage>
        <taxon>Bacteria</taxon>
        <taxon>Bacillati</taxon>
        <taxon>Bacillota</taxon>
        <taxon>Clostridia</taxon>
        <taxon>Eubacteriales</taxon>
        <taxon>Oscillospiraceae</taxon>
        <taxon>Acetivibrio</taxon>
    </lineage>
</organism>
<dbReference type="CDD" id="cd01283">
    <property type="entry name" value="cytidine_deaminase"/>
    <property type="match status" value="1"/>
</dbReference>
<dbReference type="KEGG" id="ccl:Clocl_1976"/>
<dbReference type="PROSITE" id="PS51747">
    <property type="entry name" value="CYT_DCMP_DEAMINASES_2"/>
    <property type="match status" value="1"/>
</dbReference>
<gene>
    <name evidence="17" type="ordered locus">Clocl_1976</name>
</gene>
<feature type="active site" description="Proton donor" evidence="12">
    <location>
        <position position="55"/>
    </location>
</feature>
<dbReference type="Proteomes" id="UP000005435">
    <property type="component" value="Chromosome"/>
</dbReference>
<accession>G8LVI9</accession>
<dbReference type="eggNOG" id="COG0295">
    <property type="taxonomic scope" value="Bacteria"/>
</dbReference>
<dbReference type="InterPro" id="IPR006262">
    <property type="entry name" value="Cyt_deam_tetra"/>
</dbReference>